<reference evidence="2 3" key="1">
    <citation type="submission" date="2019-09" db="EMBL/GenBank/DDBJ databases">
        <title>Draft genome of the ectomycorrhizal ascomycete Sphaerosporella brunnea.</title>
        <authorList>
            <consortium name="DOE Joint Genome Institute"/>
            <person name="Benucci G.M."/>
            <person name="Marozzi G."/>
            <person name="Antonielli L."/>
            <person name="Sanchez S."/>
            <person name="Marco P."/>
            <person name="Wang X."/>
            <person name="Falini L.B."/>
            <person name="Barry K."/>
            <person name="Haridas S."/>
            <person name="Lipzen A."/>
            <person name="Labutti K."/>
            <person name="Grigoriev I.V."/>
            <person name="Murat C."/>
            <person name="Martin F."/>
            <person name="Albertini E."/>
            <person name="Donnini D."/>
            <person name="Bonito G."/>
        </authorList>
    </citation>
    <scope>NUCLEOTIDE SEQUENCE [LARGE SCALE GENOMIC DNA]</scope>
    <source>
        <strain evidence="2 3">Sb_GMNB300</strain>
    </source>
</reference>
<evidence type="ECO:0000313" key="2">
    <source>
        <dbReference type="EMBL" id="KAA8899749.1"/>
    </source>
</evidence>
<accession>A0A5J5EPX8</accession>
<dbReference type="Proteomes" id="UP000326924">
    <property type="component" value="Unassembled WGS sequence"/>
</dbReference>
<dbReference type="InParanoid" id="A0A5J5EPX8"/>
<evidence type="ECO:0000313" key="3">
    <source>
        <dbReference type="Proteomes" id="UP000326924"/>
    </source>
</evidence>
<organism evidence="2 3">
    <name type="scientific">Sphaerosporella brunnea</name>
    <dbReference type="NCBI Taxonomy" id="1250544"/>
    <lineage>
        <taxon>Eukaryota</taxon>
        <taxon>Fungi</taxon>
        <taxon>Dikarya</taxon>
        <taxon>Ascomycota</taxon>
        <taxon>Pezizomycotina</taxon>
        <taxon>Pezizomycetes</taxon>
        <taxon>Pezizales</taxon>
        <taxon>Pyronemataceae</taxon>
        <taxon>Sphaerosporella</taxon>
    </lineage>
</organism>
<name>A0A5J5EPX8_9PEZI</name>
<dbReference type="AlphaFoldDB" id="A0A5J5EPX8"/>
<gene>
    <name evidence="2" type="ORF">FN846DRAFT_167511</name>
</gene>
<sequence>MHDRAAAVRYFCCCRKYVRTRSKPPVVVLSVVCIDFLVTETECSTWITPVSEYLYQECQLGNVLDFRTDNALSLGNRQDCRVSAFEPSSWLVGAMRVSSRAVLCRLNLSVSERSDQFGGGRETRSPRKSPSECAGSLPITLPETCLRRLTAVTKSGEKGMSKRRQTPSPPSYFTQM</sequence>
<feature type="region of interest" description="Disordered" evidence="1">
    <location>
        <begin position="152"/>
        <end position="176"/>
    </location>
</feature>
<comment type="caution">
    <text evidence="2">The sequence shown here is derived from an EMBL/GenBank/DDBJ whole genome shotgun (WGS) entry which is preliminary data.</text>
</comment>
<feature type="region of interest" description="Disordered" evidence="1">
    <location>
        <begin position="114"/>
        <end position="138"/>
    </location>
</feature>
<evidence type="ECO:0000256" key="1">
    <source>
        <dbReference type="SAM" id="MobiDB-lite"/>
    </source>
</evidence>
<proteinExistence type="predicted"/>
<keyword evidence="3" id="KW-1185">Reference proteome</keyword>
<protein>
    <submittedName>
        <fullName evidence="2">Uncharacterized protein</fullName>
    </submittedName>
</protein>
<dbReference type="EMBL" id="VXIS01000162">
    <property type="protein sequence ID" value="KAA8899749.1"/>
    <property type="molecule type" value="Genomic_DNA"/>
</dbReference>